<protein>
    <recommendedName>
        <fullName evidence="10">DOMON domain-containing protein</fullName>
    </recommendedName>
</protein>
<dbReference type="RefSeq" id="XP_016227586.1">
    <property type="nucleotide sequence ID" value="XM_016368068.1"/>
</dbReference>
<proteinExistence type="predicted"/>
<accession>A0A0D1ZN49</accession>
<organism evidence="11 12">
    <name type="scientific">Exophiala mesophila</name>
    <name type="common">Black yeast-like fungus</name>
    <dbReference type="NCBI Taxonomy" id="212818"/>
    <lineage>
        <taxon>Eukaryota</taxon>
        <taxon>Fungi</taxon>
        <taxon>Dikarya</taxon>
        <taxon>Ascomycota</taxon>
        <taxon>Pezizomycotina</taxon>
        <taxon>Eurotiomycetes</taxon>
        <taxon>Chaetothyriomycetidae</taxon>
        <taxon>Chaetothyriales</taxon>
        <taxon>Herpotrichiellaceae</taxon>
        <taxon>Exophiala</taxon>
    </lineage>
</organism>
<dbReference type="PANTHER" id="PTHR47797">
    <property type="entry name" value="DEHYDROGENASE, PUTATIVE (AFU_ORTHOLOGUE AFUA_8G05805)-RELATED"/>
    <property type="match status" value="1"/>
</dbReference>
<dbReference type="SUPFAM" id="SSF49344">
    <property type="entry name" value="CBD9-like"/>
    <property type="match status" value="1"/>
</dbReference>
<evidence type="ECO:0000256" key="5">
    <source>
        <dbReference type="ARBA" id="ARBA00022989"/>
    </source>
</evidence>
<dbReference type="VEuPathDB" id="FungiDB:PV10_03596"/>
<evidence type="ECO:0000313" key="11">
    <source>
        <dbReference type="EMBL" id="KIV96012.1"/>
    </source>
</evidence>
<dbReference type="STRING" id="212818.A0A0D1ZN49"/>
<evidence type="ECO:0000256" key="2">
    <source>
        <dbReference type="ARBA" id="ARBA00022448"/>
    </source>
</evidence>
<evidence type="ECO:0000313" key="12">
    <source>
        <dbReference type="Proteomes" id="UP000054302"/>
    </source>
</evidence>
<feature type="transmembrane region" description="Helical" evidence="8">
    <location>
        <begin position="334"/>
        <end position="354"/>
    </location>
</feature>
<keyword evidence="5 8" id="KW-1133">Transmembrane helix</keyword>
<dbReference type="InterPro" id="IPR015920">
    <property type="entry name" value="Cellobiose_DH-like_cyt"/>
</dbReference>
<dbReference type="EMBL" id="KN847521">
    <property type="protein sequence ID" value="KIV96012.1"/>
    <property type="molecule type" value="Genomic_DNA"/>
</dbReference>
<dbReference type="CDD" id="cd08760">
    <property type="entry name" value="Cyt_b561_FRRS1_like"/>
    <property type="match status" value="1"/>
</dbReference>
<evidence type="ECO:0000256" key="1">
    <source>
        <dbReference type="ARBA" id="ARBA00004370"/>
    </source>
</evidence>
<dbReference type="Pfam" id="PF16010">
    <property type="entry name" value="CDH-cyt"/>
    <property type="match status" value="1"/>
</dbReference>
<dbReference type="AlphaFoldDB" id="A0A0D1ZN49"/>
<comment type="subcellular location">
    <subcellularLocation>
        <location evidence="1">Membrane</location>
    </subcellularLocation>
</comment>
<dbReference type="CDD" id="cd09630">
    <property type="entry name" value="CDH_like_cytochrome"/>
    <property type="match status" value="1"/>
</dbReference>
<evidence type="ECO:0000256" key="8">
    <source>
        <dbReference type="SAM" id="Phobius"/>
    </source>
</evidence>
<gene>
    <name evidence="11" type="ORF">PV10_03596</name>
</gene>
<feature type="transmembrane region" description="Helical" evidence="8">
    <location>
        <begin position="292"/>
        <end position="313"/>
    </location>
</feature>
<feature type="signal peptide" evidence="9">
    <location>
        <begin position="1"/>
        <end position="23"/>
    </location>
</feature>
<feature type="transmembrane region" description="Helical" evidence="8">
    <location>
        <begin position="257"/>
        <end position="280"/>
    </location>
</feature>
<dbReference type="InterPro" id="IPR006593">
    <property type="entry name" value="Cyt_b561/ferric_Rdtase_TM"/>
</dbReference>
<evidence type="ECO:0000256" key="4">
    <source>
        <dbReference type="ARBA" id="ARBA00022982"/>
    </source>
</evidence>
<dbReference type="GO" id="GO:0016020">
    <property type="term" value="C:membrane"/>
    <property type="evidence" value="ECO:0007669"/>
    <property type="project" value="UniProtKB-SubCell"/>
</dbReference>
<keyword evidence="12" id="KW-1185">Reference proteome</keyword>
<dbReference type="SMART" id="SM00665">
    <property type="entry name" value="B561"/>
    <property type="match status" value="1"/>
</dbReference>
<feature type="transmembrane region" description="Helical" evidence="8">
    <location>
        <begin position="360"/>
        <end position="381"/>
    </location>
</feature>
<dbReference type="SMART" id="SM00664">
    <property type="entry name" value="DoH"/>
    <property type="match status" value="1"/>
</dbReference>
<dbReference type="PANTHER" id="PTHR47797:SF1">
    <property type="entry name" value="CYTOCHROME B561 DOMAIN-CONTAINING PROTEIN-RELATED"/>
    <property type="match status" value="1"/>
</dbReference>
<feature type="chain" id="PRO_5002237841" description="DOMON domain-containing protein" evidence="9">
    <location>
        <begin position="24"/>
        <end position="443"/>
    </location>
</feature>
<evidence type="ECO:0000256" key="9">
    <source>
        <dbReference type="SAM" id="SignalP"/>
    </source>
</evidence>
<keyword evidence="4" id="KW-0249">Electron transport</keyword>
<dbReference type="InterPro" id="IPR005018">
    <property type="entry name" value="DOMON_domain"/>
</dbReference>
<dbReference type="Pfam" id="PF03188">
    <property type="entry name" value="Cytochrom_B561"/>
    <property type="match status" value="1"/>
</dbReference>
<reference evidence="11 12" key="1">
    <citation type="submission" date="2015-01" db="EMBL/GenBank/DDBJ databases">
        <title>The Genome Sequence of Exophiala mesophila CBS40295.</title>
        <authorList>
            <consortium name="The Broad Institute Genomics Platform"/>
            <person name="Cuomo C."/>
            <person name="de Hoog S."/>
            <person name="Gorbushina A."/>
            <person name="Stielow B."/>
            <person name="Teixiera M."/>
            <person name="Abouelleil A."/>
            <person name="Chapman S.B."/>
            <person name="Priest M."/>
            <person name="Young S.K."/>
            <person name="Wortman J."/>
            <person name="Nusbaum C."/>
            <person name="Birren B."/>
        </authorList>
    </citation>
    <scope>NUCLEOTIDE SEQUENCE [LARGE SCALE GENOMIC DNA]</scope>
    <source>
        <strain evidence="11 12">CBS 40295</strain>
    </source>
</reference>
<dbReference type="OrthoDB" id="19261at2759"/>
<keyword evidence="3 8" id="KW-0812">Transmembrane</keyword>
<evidence type="ECO:0000256" key="7">
    <source>
        <dbReference type="SAM" id="MobiDB-lite"/>
    </source>
</evidence>
<keyword evidence="2" id="KW-0813">Transport</keyword>
<evidence type="ECO:0000259" key="10">
    <source>
        <dbReference type="PROSITE" id="PS50836"/>
    </source>
</evidence>
<dbReference type="OMA" id="GWVKWHA"/>
<feature type="region of interest" description="Disordered" evidence="7">
    <location>
        <begin position="401"/>
        <end position="443"/>
    </location>
</feature>
<sequence>MVNISSLSKILVAVSPLLLTTQAAVPQSTWVGQPGTNRNPDPNANLTFAINVPSGNSNELFFHLSSPAAHSYAAFGIGTRMQNSLMFIAYASGDGKNVTLSPRLATGNSQPRYTDNVEVQVLSGSGIIDGNYVVNAKCSNCRTWSGGSVDVTNSNVNMIWAIGPEGEIDSDNVEANIQQHRTYSSFTLDFAAATGEAGVPIPQASSDNTEVIGGPNSGQGFGGRGGTTAFHAFILVAAFLVVFPTGFLFLRVFEKVVLHWAVQSLALVMSAVGVGLGVSISKNRGISPDLNHYHQILGFVVLGLLLMTWGIGLSAHMVFRRTGKPAKFMIGHRILGPATMGLGLGNCFVGFRFASNTRAAIILLVAAIIMIVGIGVVLFFVRRRKMRKAAMNTPAAFNFREGQMNTAPPPAPYGPNSPAMPHYGQGGIPLQSYQNNQPPPTYR</sequence>
<dbReference type="Proteomes" id="UP000054302">
    <property type="component" value="Unassembled WGS sequence"/>
</dbReference>
<feature type="transmembrane region" description="Helical" evidence="8">
    <location>
        <begin position="229"/>
        <end position="250"/>
    </location>
</feature>
<dbReference type="Gene3D" id="1.20.120.1770">
    <property type="match status" value="1"/>
</dbReference>
<dbReference type="PROSITE" id="PS50836">
    <property type="entry name" value="DOMON"/>
    <property type="match status" value="1"/>
</dbReference>
<keyword evidence="9" id="KW-0732">Signal</keyword>
<keyword evidence="6 8" id="KW-0472">Membrane</keyword>
<name>A0A0D1ZN49_EXOME</name>
<dbReference type="HOGENOM" id="CLU_031471_0_0_1"/>
<dbReference type="Gene3D" id="2.60.40.1210">
    <property type="entry name" value="Cellobiose dehydrogenase, cytochrome domain"/>
    <property type="match status" value="1"/>
</dbReference>
<evidence type="ECO:0000256" key="6">
    <source>
        <dbReference type="ARBA" id="ARBA00023136"/>
    </source>
</evidence>
<dbReference type="GeneID" id="27321441"/>
<feature type="domain" description="DOMON" evidence="10">
    <location>
        <begin position="44"/>
        <end position="163"/>
    </location>
</feature>
<evidence type="ECO:0000256" key="3">
    <source>
        <dbReference type="ARBA" id="ARBA00022692"/>
    </source>
</evidence>